<dbReference type="CDD" id="cd00037">
    <property type="entry name" value="CLECT"/>
    <property type="match status" value="2"/>
</dbReference>
<evidence type="ECO:0000313" key="3">
    <source>
        <dbReference type="EMBL" id="PCG77127.1"/>
    </source>
</evidence>
<accession>A0A2A4JYM8</accession>
<dbReference type="InterPro" id="IPR016187">
    <property type="entry name" value="CTDL_fold"/>
</dbReference>
<feature type="domain" description="C-type lectin" evidence="2">
    <location>
        <begin position="179"/>
        <end position="298"/>
    </location>
</feature>
<comment type="caution">
    <text evidence="3">The sequence shown here is derived from an EMBL/GenBank/DDBJ whole genome shotgun (WGS) entry which is preliminary data.</text>
</comment>
<evidence type="ECO:0000259" key="2">
    <source>
        <dbReference type="PROSITE" id="PS50041"/>
    </source>
</evidence>
<dbReference type="InterPro" id="IPR001304">
    <property type="entry name" value="C-type_lectin-like"/>
</dbReference>
<dbReference type="EMBL" id="NWSH01000351">
    <property type="protein sequence ID" value="PCG77127.1"/>
    <property type="molecule type" value="Genomic_DNA"/>
</dbReference>
<dbReference type="InterPro" id="IPR016186">
    <property type="entry name" value="C-type_lectin-like/link_sf"/>
</dbReference>
<proteinExistence type="predicted"/>
<organism evidence="3">
    <name type="scientific">Heliothis virescens</name>
    <name type="common">Tobacco budworm moth</name>
    <dbReference type="NCBI Taxonomy" id="7102"/>
    <lineage>
        <taxon>Eukaryota</taxon>
        <taxon>Metazoa</taxon>
        <taxon>Ecdysozoa</taxon>
        <taxon>Arthropoda</taxon>
        <taxon>Hexapoda</taxon>
        <taxon>Insecta</taxon>
        <taxon>Pterygota</taxon>
        <taxon>Neoptera</taxon>
        <taxon>Endopterygota</taxon>
        <taxon>Lepidoptera</taxon>
        <taxon>Glossata</taxon>
        <taxon>Ditrysia</taxon>
        <taxon>Noctuoidea</taxon>
        <taxon>Noctuidae</taxon>
        <taxon>Heliothinae</taxon>
        <taxon>Heliothis</taxon>
    </lineage>
</organism>
<feature type="chain" id="PRO_5013508144" description="C-type lectin domain-containing protein" evidence="1">
    <location>
        <begin position="22"/>
        <end position="317"/>
    </location>
</feature>
<dbReference type="PANTHER" id="PTHR22801">
    <property type="entry name" value="LITHOSTATHINE"/>
    <property type="match status" value="1"/>
</dbReference>
<feature type="signal peptide" evidence="1">
    <location>
        <begin position="1"/>
        <end position="21"/>
    </location>
</feature>
<keyword evidence="1" id="KW-0732">Signal</keyword>
<evidence type="ECO:0000256" key="1">
    <source>
        <dbReference type="SAM" id="SignalP"/>
    </source>
</evidence>
<dbReference type="SUPFAM" id="SSF56436">
    <property type="entry name" value="C-type lectin-like"/>
    <property type="match status" value="2"/>
</dbReference>
<dbReference type="Pfam" id="PF00059">
    <property type="entry name" value="Lectin_C"/>
    <property type="match status" value="2"/>
</dbReference>
<protein>
    <recommendedName>
        <fullName evidence="2">C-type lectin domain-containing protein</fullName>
    </recommendedName>
</protein>
<reference evidence="3" key="1">
    <citation type="submission" date="2017-09" db="EMBL/GenBank/DDBJ databases">
        <title>Contemporary evolution of a Lepidopteran species, Heliothis virescens, in response to modern agricultural practices.</title>
        <authorList>
            <person name="Fritz M.L."/>
            <person name="Deyonke A.M."/>
            <person name="Papanicolaou A."/>
            <person name="Micinski S."/>
            <person name="Westbrook J."/>
            <person name="Gould F."/>
        </authorList>
    </citation>
    <scope>NUCLEOTIDE SEQUENCE [LARGE SCALE GENOMIC DNA]</scope>
    <source>
        <strain evidence="3">HvINT-</strain>
        <tissue evidence="3">Whole body</tissue>
    </source>
</reference>
<dbReference type="PANTHER" id="PTHR22801:SF63">
    <property type="entry name" value="C-TYPE LECTIN DOMAIN-CONTAINING PROTEIN"/>
    <property type="match status" value="1"/>
</dbReference>
<feature type="domain" description="C-type lectin" evidence="2">
    <location>
        <begin position="43"/>
        <end position="157"/>
    </location>
</feature>
<dbReference type="AlphaFoldDB" id="A0A2A4JYM8"/>
<sequence length="317" mass="36219">MFAKTVIILLLVYLSLDYSNGQTWNNMPIPDGYTYLEDTQALYKFHLSGETWFDAKQICAAEGGSLFFPENNEEAEAVVALWERTHPSYERFLLGMSELTTTGEFMTIDGKSVDDVYNKWKPGEPNHLDGNEHCVNWHKGGVINDCPCDYKDSFICKRGQWNYLCNMSNPDYTFNKDIGKCYKLHTTPLSWSNAYGVCTIEQSHLAVINSQMEADYLASLVASAPAPKVEGNYMRGIYHLGFHNKFNEGWRTIKDTPIQEELWWGDYEPVGKNQCGAMFFNGRLNNINCETRSLFICEHEVDPSSIAKMFEAFEQSV</sequence>
<gene>
    <name evidence="3" type="ORF">B5V51_8045</name>
</gene>
<dbReference type="SMART" id="SM00034">
    <property type="entry name" value="CLECT"/>
    <property type="match status" value="2"/>
</dbReference>
<dbReference type="EMBL" id="NWSH01000351">
    <property type="protein sequence ID" value="PCG77128.1"/>
    <property type="molecule type" value="Genomic_DNA"/>
</dbReference>
<dbReference type="InterPro" id="IPR050801">
    <property type="entry name" value="Ca-Dep_Lectins_ImmuneDev"/>
</dbReference>
<dbReference type="PROSITE" id="PS50041">
    <property type="entry name" value="C_TYPE_LECTIN_2"/>
    <property type="match status" value="2"/>
</dbReference>
<dbReference type="Gene3D" id="3.10.100.10">
    <property type="entry name" value="Mannose-Binding Protein A, subunit A"/>
    <property type="match status" value="2"/>
</dbReference>
<name>A0A2A4JYM8_HELVI</name>
<dbReference type="STRING" id="7102.A0A2A4JYM8"/>